<dbReference type="AlphaFoldDB" id="A0A9Q1LEV1"/>
<keyword evidence="9" id="KW-0175">Coiled coil</keyword>
<dbReference type="PANTHER" id="PTHR27008:SF602">
    <property type="entry name" value="LRR RECEPTOR-LIKE SERINE_THREONINE-PROTEIN KINASE EFR"/>
    <property type="match status" value="1"/>
</dbReference>
<keyword evidence="4 10" id="KW-0812">Transmembrane</keyword>
<evidence type="ECO:0000313" key="12">
    <source>
        <dbReference type="Proteomes" id="UP001152561"/>
    </source>
</evidence>
<evidence type="ECO:0000256" key="3">
    <source>
        <dbReference type="ARBA" id="ARBA00022614"/>
    </source>
</evidence>
<feature type="transmembrane region" description="Helical" evidence="10">
    <location>
        <begin position="277"/>
        <end position="296"/>
    </location>
</feature>
<dbReference type="InterPro" id="IPR051809">
    <property type="entry name" value="Plant_receptor-like_S/T_kinase"/>
</dbReference>
<evidence type="ECO:0000256" key="10">
    <source>
        <dbReference type="SAM" id="Phobius"/>
    </source>
</evidence>
<keyword evidence="6 10" id="KW-1133">Transmembrane helix</keyword>
<reference evidence="12" key="1">
    <citation type="journal article" date="2023" name="Proc. Natl. Acad. Sci. U.S.A.">
        <title>Genomic and structural basis for evolution of tropane alkaloid biosynthesis.</title>
        <authorList>
            <person name="Wanga Y.-J."/>
            <person name="Taina T."/>
            <person name="Yua J.-Y."/>
            <person name="Lia J."/>
            <person name="Xua B."/>
            <person name="Chenc J."/>
            <person name="D'Auriad J.C."/>
            <person name="Huanga J.-P."/>
            <person name="Huanga S.-X."/>
        </authorList>
    </citation>
    <scope>NUCLEOTIDE SEQUENCE [LARGE SCALE GENOMIC DNA]</scope>
    <source>
        <strain evidence="12">cv. KIB-2019</strain>
    </source>
</reference>
<organism evidence="11 12">
    <name type="scientific">Anisodus acutangulus</name>
    <dbReference type="NCBI Taxonomy" id="402998"/>
    <lineage>
        <taxon>Eukaryota</taxon>
        <taxon>Viridiplantae</taxon>
        <taxon>Streptophyta</taxon>
        <taxon>Embryophyta</taxon>
        <taxon>Tracheophyta</taxon>
        <taxon>Spermatophyta</taxon>
        <taxon>Magnoliopsida</taxon>
        <taxon>eudicotyledons</taxon>
        <taxon>Gunneridae</taxon>
        <taxon>Pentapetalae</taxon>
        <taxon>asterids</taxon>
        <taxon>lamiids</taxon>
        <taxon>Solanales</taxon>
        <taxon>Solanaceae</taxon>
        <taxon>Solanoideae</taxon>
        <taxon>Hyoscyameae</taxon>
        <taxon>Anisodus</taxon>
    </lineage>
</organism>
<gene>
    <name evidence="11" type="ORF">K7X08_023229</name>
</gene>
<evidence type="ECO:0000256" key="4">
    <source>
        <dbReference type="ARBA" id="ARBA00022692"/>
    </source>
</evidence>
<dbReference type="PANTHER" id="PTHR27008">
    <property type="entry name" value="OS04G0122200 PROTEIN"/>
    <property type="match status" value="1"/>
</dbReference>
<dbReference type="FunFam" id="3.80.10.10:FF:000111">
    <property type="entry name" value="LRR receptor-like serine/threonine-protein kinase ERECTA"/>
    <property type="match status" value="1"/>
</dbReference>
<dbReference type="InterPro" id="IPR001611">
    <property type="entry name" value="Leu-rich_rpt"/>
</dbReference>
<dbReference type="InterPro" id="IPR007942">
    <property type="entry name" value="PLipase-like"/>
</dbReference>
<dbReference type="EMBL" id="JAJAGQ010000018">
    <property type="protein sequence ID" value="KAJ8535509.1"/>
    <property type="molecule type" value="Genomic_DNA"/>
</dbReference>
<dbReference type="GO" id="GO:0016020">
    <property type="term" value="C:membrane"/>
    <property type="evidence" value="ECO:0007669"/>
    <property type="project" value="UniProtKB-SubCell"/>
</dbReference>
<feature type="coiled-coil region" evidence="9">
    <location>
        <begin position="361"/>
        <end position="404"/>
    </location>
</feature>
<dbReference type="Pfam" id="PF05278">
    <property type="entry name" value="PEARLI-4"/>
    <property type="match status" value="1"/>
</dbReference>
<keyword evidence="5" id="KW-0677">Repeat</keyword>
<dbReference type="InterPro" id="IPR032675">
    <property type="entry name" value="LRR_dom_sf"/>
</dbReference>
<protein>
    <submittedName>
        <fullName evidence="11">Uncharacterized protein</fullName>
    </submittedName>
</protein>
<dbReference type="Proteomes" id="UP001152561">
    <property type="component" value="Unassembled WGS sequence"/>
</dbReference>
<evidence type="ECO:0000256" key="6">
    <source>
        <dbReference type="ARBA" id="ARBA00022989"/>
    </source>
</evidence>
<dbReference type="SUPFAM" id="SSF52058">
    <property type="entry name" value="L domain-like"/>
    <property type="match status" value="1"/>
</dbReference>
<evidence type="ECO:0000256" key="7">
    <source>
        <dbReference type="ARBA" id="ARBA00023136"/>
    </source>
</evidence>
<dbReference type="Pfam" id="PF00560">
    <property type="entry name" value="LRR_1"/>
    <property type="match status" value="6"/>
</dbReference>
<dbReference type="OrthoDB" id="1305881at2759"/>
<comment type="similarity">
    <text evidence="2">Belongs to the RLP family.</text>
</comment>
<evidence type="ECO:0000256" key="1">
    <source>
        <dbReference type="ARBA" id="ARBA00004167"/>
    </source>
</evidence>
<keyword evidence="3" id="KW-0433">Leucine-rich repeat</keyword>
<accession>A0A9Q1LEV1</accession>
<keyword evidence="7 10" id="KW-0472">Membrane</keyword>
<proteinExistence type="inferred from homology"/>
<evidence type="ECO:0000256" key="9">
    <source>
        <dbReference type="SAM" id="Coils"/>
    </source>
</evidence>
<name>A0A9Q1LEV1_9SOLA</name>
<evidence type="ECO:0000313" key="11">
    <source>
        <dbReference type="EMBL" id="KAJ8535509.1"/>
    </source>
</evidence>
<evidence type="ECO:0000256" key="8">
    <source>
        <dbReference type="ARBA" id="ARBA00023180"/>
    </source>
</evidence>
<evidence type="ECO:0000256" key="5">
    <source>
        <dbReference type="ARBA" id="ARBA00022737"/>
    </source>
</evidence>
<evidence type="ECO:0000256" key="2">
    <source>
        <dbReference type="ARBA" id="ARBA00009592"/>
    </source>
</evidence>
<dbReference type="Gene3D" id="3.80.10.10">
    <property type="entry name" value="Ribonuclease Inhibitor"/>
    <property type="match status" value="1"/>
</dbReference>
<keyword evidence="8" id="KW-0325">Glycoprotein</keyword>
<comment type="caution">
    <text evidence="11">The sequence shown here is derived from an EMBL/GenBank/DDBJ whole genome shotgun (WGS) entry which is preliminary data.</text>
</comment>
<keyword evidence="12" id="KW-1185">Reference proteome</keyword>
<sequence length="450" mass="49724">MSAVQLLAFHLHKLSGTLPSNLGHEIPILEEFLCGGNNLSGFISASISDSSRLRVLDLAGNSFKGLIPKSLGDNPLDGDLPASIGNLSNSLNSFEGNDCKLKGVIPHEIDYLQAWGSFKIIEFNVSSNLLSGHIPPEFGNLKTATLIDLSKNGFSGKIPSTLGGLDKLINLSLAHNVLDGKIPNSFGKLLVLEFLDLCYNNLSGEIPKSLEARVFLKYLNISFNELNGEIPTGGPFANVTSQSFLSNDALCGESWINVKPCLTKSTKKSRKRVLTSLYTLLGIGSLLALAVGYVLLRLRMTKKNASQADVSLELQKTCLTEVDRNFLDSSYLVIRDAEKMRVNVSWLRTQLNEINDAINCITETKKINDEMNRLAEQNENEKNLESMKVELEKLKSEIASRERQLNLETLVTEDLNSMINGRALKIQQFQNMLLIEAFPLFNCVEFFVHS</sequence>
<comment type="subcellular location">
    <subcellularLocation>
        <location evidence="1">Membrane</location>
        <topology evidence="1">Single-pass membrane protein</topology>
    </subcellularLocation>
</comment>